<sequence length="378" mass="41246">MKIAEKIRIAFRADASLAIGTGHVMRCLTLAEALREKGADIRFVCRQHEGELGVLIEERGFALRRLAAPRPGEQAAADGPAHASWLAVDWRRDADETLAALDDFRPDWLIVDHYGIDARWESRLRDQADAIMVIDDLADRAHDCDLLLDQNLVALRDERYAGKAPEACKLLLGPSYALLQPDYARLRPRAALREGSLRRLLVSFGGVDKDGLTLQTVEALLALDRPEMSADIVLSASAPHYAQVATLAENHARLRLHERLPSLAPLMLEADLAIGAAGATSWERLCLGLPSLVVSLAENQRPIANELARSGFVIWLGHCNEVGAAEIGRALEELATTGLDGAWSARCLGVVDGRGVERVVNAVMEAMNSAEKVQERSL</sequence>
<accession>K2M5G9</accession>
<proteinExistence type="predicted"/>
<organism evidence="3 4">
    <name type="scientific">Nitratireductor pacificus pht-3B</name>
    <dbReference type="NCBI Taxonomy" id="391937"/>
    <lineage>
        <taxon>Bacteria</taxon>
        <taxon>Pseudomonadati</taxon>
        <taxon>Pseudomonadota</taxon>
        <taxon>Alphaproteobacteria</taxon>
        <taxon>Hyphomicrobiales</taxon>
        <taxon>Phyllobacteriaceae</taxon>
        <taxon>Nitratireductor</taxon>
    </lineage>
</organism>
<dbReference type="OrthoDB" id="9788924at2"/>
<feature type="binding site" evidence="2">
    <location>
        <position position="283"/>
    </location>
    <ligand>
        <name>substrate</name>
    </ligand>
</feature>
<dbReference type="eggNOG" id="COG3980">
    <property type="taxonomic scope" value="Bacteria"/>
</dbReference>
<dbReference type="Gene3D" id="3.40.50.11190">
    <property type="match status" value="1"/>
</dbReference>
<evidence type="ECO:0000256" key="2">
    <source>
        <dbReference type="PIRSR" id="PIRSR620023-2"/>
    </source>
</evidence>
<dbReference type="PANTHER" id="PTHR21015:SF22">
    <property type="entry name" value="GLYCOSYLTRANSFERASE"/>
    <property type="match status" value="1"/>
</dbReference>
<dbReference type="EMBL" id="AMRM01000025">
    <property type="protein sequence ID" value="EKF17396.1"/>
    <property type="molecule type" value="Genomic_DNA"/>
</dbReference>
<dbReference type="NCBIfam" id="TIGR03590">
    <property type="entry name" value="PseG"/>
    <property type="match status" value="1"/>
</dbReference>
<protein>
    <recommendedName>
        <fullName evidence="5">Pseudaminic acid biosynthesis-associated protein PseG</fullName>
    </recommendedName>
</protein>
<reference evidence="3 4" key="1">
    <citation type="journal article" date="2012" name="J. Bacteriol.">
        <title>Genome Sequence of Nitratireductor pacificus Type Strain pht-3B.</title>
        <authorList>
            <person name="Lai Q."/>
            <person name="Li G."/>
            <person name="Shao Z."/>
        </authorList>
    </citation>
    <scope>NUCLEOTIDE SEQUENCE [LARGE SCALE GENOMIC DNA]</scope>
    <source>
        <strain evidence="4">pht-3B</strain>
    </source>
</reference>
<name>K2M5G9_9HYPH</name>
<evidence type="ECO:0000256" key="1">
    <source>
        <dbReference type="PIRSR" id="PIRSR620023-1"/>
    </source>
</evidence>
<dbReference type="SUPFAM" id="SSF53756">
    <property type="entry name" value="UDP-Glycosyltransferase/glycogen phosphorylase"/>
    <property type="match status" value="1"/>
</dbReference>
<dbReference type="Proteomes" id="UP000006786">
    <property type="component" value="Unassembled WGS sequence"/>
</dbReference>
<evidence type="ECO:0000313" key="4">
    <source>
        <dbReference type="Proteomes" id="UP000006786"/>
    </source>
</evidence>
<dbReference type="PATRIC" id="fig|391937.3.peg.3797"/>
<feature type="active site" description="Proton acceptor" evidence="1">
    <location>
        <position position="23"/>
    </location>
</feature>
<evidence type="ECO:0008006" key="5">
    <source>
        <dbReference type="Google" id="ProtNLM"/>
    </source>
</evidence>
<keyword evidence="4" id="KW-1185">Reference proteome</keyword>
<dbReference type="GO" id="GO:0016757">
    <property type="term" value="F:glycosyltransferase activity"/>
    <property type="evidence" value="ECO:0007669"/>
    <property type="project" value="TreeGrafter"/>
</dbReference>
<evidence type="ECO:0000313" key="3">
    <source>
        <dbReference type="EMBL" id="EKF17396.1"/>
    </source>
</evidence>
<dbReference type="PANTHER" id="PTHR21015">
    <property type="entry name" value="UDP-N-ACETYLGLUCOSAMINE--N-ACETYLMURAMYL-(PENTAPEPTIDE) PYROPHOSPHORYL-UNDECAPRENOL N-ACETYLGLUCOSAMINE TRANSFERASE 1"/>
    <property type="match status" value="1"/>
</dbReference>
<dbReference type="STRING" id="391937.NA2_18480"/>
<dbReference type="Gene3D" id="3.40.50.2000">
    <property type="entry name" value="Glycogen Phosphorylase B"/>
    <property type="match status" value="1"/>
</dbReference>
<comment type="caution">
    <text evidence="3">The sequence shown here is derived from an EMBL/GenBank/DDBJ whole genome shotgun (WGS) entry which is preliminary data.</text>
</comment>
<gene>
    <name evidence="3" type="ORF">NA2_18480</name>
</gene>
<dbReference type="InterPro" id="IPR020023">
    <property type="entry name" value="PseG"/>
</dbReference>
<dbReference type="AlphaFoldDB" id="K2M5G9"/>